<dbReference type="PIRSF" id="PIRSF012524">
    <property type="entry name" value="YitL_S1"/>
    <property type="match status" value="1"/>
</dbReference>
<evidence type="ECO:0000313" key="5">
    <source>
        <dbReference type="Proteomes" id="UP000443582"/>
    </source>
</evidence>
<dbReference type="Pfam" id="PF17783">
    <property type="entry name" value="WHD_CvfB"/>
    <property type="match status" value="1"/>
</dbReference>
<dbReference type="PANTHER" id="PTHR37296">
    <property type="entry name" value="CONSERVED VIRULENCE FACTOR B"/>
    <property type="match status" value="1"/>
</dbReference>
<evidence type="ECO:0000256" key="1">
    <source>
        <dbReference type="PIRNR" id="PIRNR012524"/>
    </source>
</evidence>
<dbReference type="EMBL" id="QDKL01000002">
    <property type="protein sequence ID" value="RZF21421.1"/>
    <property type="molecule type" value="Genomic_DNA"/>
</dbReference>
<evidence type="ECO:0008006" key="6">
    <source>
        <dbReference type="Google" id="ProtNLM"/>
    </source>
</evidence>
<dbReference type="Proteomes" id="UP000443582">
    <property type="component" value="Unassembled WGS sequence"/>
</dbReference>
<dbReference type="InterPro" id="IPR039566">
    <property type="entry name" value="CvfB_S1_st"/>
</dbReference>
<dbReference type="Gene3D" id="1.10.10.10">
    <property type="entry name" value="Winged helix-like DNA-binding domain superfamily/Winged helix DNA-binding domain"/>
    <property type="match status" value="1"/>
</dbReference>
<dbReference type="InterPro" id="IPR012340">
    <property type="entry name" value="NA-bd_OB-fold"/>
</dbReference>
<feature type="domain" description="Conserved virulence factor B first S1" evidence="2">
    <location>
        <begin position="4"/>
        <end position="64"/>
    </location>
</feature>
<proteinExistence type="inferred from homology"/>
<comment type="caution">
    <text evidence="4">The sequence shown here is derived from an EMBL/GenBank/DDBJ whole genome shotgun (WGS) entry which is preliminary data.</text>
</comment>
<evidence type="ECO:0000259" key="3">
    <source>
        <dbReference type="Pfam" id="PF17783"/>
    </source>
</evidence>
<evidence type="ECO:0000313" key="4">
    <source>
        <dbReference type="EMBL" id="RZF21421.1"/>
    </source>
</evidence>
<name>A0ABY0IHT0_9BACT</name>
<dbReference type="InterPro" id="IPR036388">
    <property type="entry name" value="WH-like_DNA-bd_sf"/>
</dbReference>
<evidence type="ECO:0000259" key="2">
    <source>
        <dbReference type="Pfam" id="PF13509"/>
    </source>
</evidence>
<dbReference type="InterPro" id="IPR040764">
    <property type="entry name" value="CvfB_WH"/>
</dbReference>
<feature type="domain" description="Conserved virulence factor B-like winged helix" evidence="3">
    <location>
        <begin position="219"/>
        <end position="276"/>
    </location>
</feature>
<reference evidence="5" key="1">
    <citation type="journal article" date="2019" name="Int. J. Syst. Evol. Microbiol.">
        <title>Halobacteriovorax valvorus sp. nov., a novel prokaryotic predator isolated from coastal seawater of China.</title>
        <authorList>
            <person name="Chen M.-X."/>
        </authorList>
    </citation>
    <scope>NUCLEOTIDE SEQUENCE [LARGE SCALE GENOMIC DNA]</scope>
    <source>
        <strain evidence="5">BL9</strain>
    </source>
</reference>
<dbReference type="PANTHER" id="PTHR37296:SF1">
    <property type="entry name" value="CONSERVED VIRULENCE FACTOR B"/>
    <property type="match status" value="1"/>
</dbReference>
<dbReference type="RefSeq" id="WP_115360791.1">
    <property type="nucleotide sequence ID" value="NZ_QDKL01000002.1"/>
</dbReference>
<protein>
    <recommendedName>
        <fullName evidence="6">GntR family transcriptional regulator</fullName>
    </recommendedName>
</protein>
<comment type="similarity">
    <text evidence="1">Belongs to the CvfB family.</text>
</comment>
<gene>
    <name evidence="4" type="ORF">DAY19_06970</name>
</gene>
<organism evidence="4 5">
    <name type="scientific">Halobacteriovorax vibrionivorans</name>
    <dbReference type="NCBI Taxonomy" id="2152716"/>
    <lineage>
        <taxon>Bacteria</taxon>
        <taxon>Pseudomonadati</taxon>
        <taxon>Bdellovibrionota</taxon>
        <taxon>Bacteriovoracia</taxon>
        <taxon>Bacteriovoracales</taxon>
        <taxon>Halobacteriovoraceae</taxon>
        <taxon>Halobacteriovorax</taxon>
    </lineage>
</organism>
<sequence>MVHIGKINLLKVLKKLHNGYRLIDQEGTQEVFLPEDFAPLKITIGGDLKVFIYPDTQGELVATTEMPFACVGEYALLKVVEVQEFGAFFDFGISKDLLVPGNEQKIKVRPYESHLVRVCKEDGTGRIFGTTKLGQYIQGSDFDISEGDQVDIQIASQTELGHRVIVNRKFIGMIYKNETFQRVLVGNTYQAFVKKIREDGLVDVALQEQGIKNLVDSKDVILDFLKRNGGSSILHDKSSPEDIKNFLGMSKKTFKKSIGMLYKDKLIEINDNGIKLVEDNR</sequence>
<accession>A0ABY0IHT0</accession>
<keyword evidence="5" id="KW-1185">Reference proteome</keyword>
<dbReference type="Pfam" id="PF13509">
    <property type="entry name" value="S1_2"/>
    <property type="match status" value="1"/>
</dbReference>
<dbReference type="InterPro" id="IPR014464">
    <property type="entry name" value="CvfB_fam"/>
</dbReference>
<dbReference type="Gene3D" id="2.40.50.140">
    <property type="entry name" value="Nucleic acid-binding proteins"/>
    <property type="match status" value="1"/>
</dbReference>